<evidence type="ECO:0000259" key="2">
    <source>
        <dbReference type="SMART" id="SM00343"/>
    </source>
</evidence>
<dbReference type="AlphaFoldDB" id="A0A8X7BDH3"/>
<evidence type="ECO:0000313" key="3">
    <source>
        <dbReference type="EMBL" id="GFY26644.1"/>
    </source>
</evidence>
<dbReference type="Proteomes" id="UP000887159">
    <property type="component" value="Unassembled WGS sequence"/>
</dbReference>
<protein>
    <recommendedName>
        <fullName evidence="2">CCHC-type domain-containing protein</fullName>
    </recommendedName>
</protein>
<name>A0A8X7BDH3_TRICX</name>
<evidence type="ECO:0000313" key="4">
    <source>
        <dbReference type="Proteomes" id="UP000887159"/>
    </source>
</evidence>
<dbReference type="InterPro" id="IPR001878">
    <property type="entry name" value="Znf_CCHC"/>
</dbReference>
<evidence type="ECO:0000256" key="1">
    <source>
        <dbReference type="SAM" id="MobiDB-lite"/>
    </source>
</evidence>
<keyword evidence="4" id="KW-1185">Reference proteome</keyword>
<dbReference type="SMART" id="SM00343">
    <property type="entry name" value="ZnF_C2HC"/>
    <property type="match status" value="2"/>
</dbReference>
<comment type="caution">
    <text evidence="3">The sequence shown here is derived from an EMBL/GenBank/DDBJ whole genome shotgun (WGS) entry which is preliminary data.</text>
</comment>
<dbReference type="InterPro" id="IPR036875">
    <property type="entry name" value="Znf_CCHC_sf"/>
</dbReference>
<reference evidence="3" key="1">
    <citation type="submission" date="2020-08" db="EMBL/GenBank/DDBJ databases">
        <title>Multicomponent nature underlies the extraordinary mechanical properties of spider dragline silk.</title>
        <authorList>
            <person name="Kono N."/>
            <person name="Nakamura H."/>
            <person name="Mori M."/>
            <person name="Yoshida Y."/>
            <person name="Ohtoshi R."/>
            <person name="Malay A.D."/>
            <person name="Moran D.A.P."/>
            <person name="Tomita M."/>
            <person name="Numata K."/>
            <person name="Arakawa K."/>
        </authorList>
    </citation>
    <scope>NUCLEOTIDE SEQUENCE</scope>
</reference>
<gene>
    <name evidence="3" type="primary">AVEN_221987_1</name>
    <name evidence="3" type="ORF">TNCV_2879721</name>
</gene>
<dbReference type="EMBL" id="BMAU01021376">
    <property type="protein sequence ID" value="GFY26644.1"/>
    <property type="molecule type" value="Genomic_DNA"/>
</dbReference>
<dbReference type="Gene3D" id="4.10.60.10">
    <property type="entry name" value="Zinc finger, CCHC-type"/>
    <property type="match status" value="1"/>
</dbReference>
<dbReference type="SUPFAM" id="SSF57756">
    <property type="entry name" value="Retrovirus zinc finger-like domains"/>
    <property type="match status" value="1"/>
</dbReference>
<proteinExistence type="predicted"/>
<accession>A0A8X7BDH3</accession>
<feature type="compositionally biased region" description="Basic residues" evidence="1">
    <location>
        <begin position="335"/>
        <end position="347"/>
    </location>
</feature>
<organism evidence="3 4">
    <name type="scientific">Trichonephila clavipes</name>
    <name type="common">Golden silk orbweaver</name>
    <name type="synonym">Nephila clavipes</name>
    <dbReference type="NCBI Taxonomy" id="2585209"/>
    <lineage>
        <taxon>Eukaryota</taxon>
        <taxon>Metazoa</taxon>
        <taxon>Ecdysozoa</taxon>
        <taxon>Arthropoda</taxon>
        <taxon>Chelicerata</taxon>
        <taxon>Arachnida</taxon>
        <taxon>Araneae</taxon>
        <taxon>Araneomorphae</taxon>
        <taxon>Entelegynae</taxon>
        <taxon>Araneoidea</taxon>
        <taxon>Nephilidae</taxon>
        <taxon>Trichonephila</taxon>
    </lineage>
</organism>
<dbReference type="GO" id="GO:0008270">
    <property type="term" value="F:zinc ion binding"/>
    <property type="evidence" value="ECO:0007669"/>
    <property type="project" value="InterPro"/>
</dbReference>
<sequence>MSNKSPFAIHKAILGIGGEPKSIKRLRSGDLLIETISDLQTKSFLLAKTFLNSPVNVSPHKTLNSCRGVISEPDLLSTPESEILEGLSNQGVIQVRRIKIKKDSNIIPTKHLILTFNSPKLPTTVKAGYLNCKIRAYIPNPLRCFKCQRFGHSQIACRGQLTCSRCASVGHSSADCSLAQKCVNCSQPHSSDSKQCPKWKAEKEIQVIKTNRNISYLEARKLIAPQLSQTYAQVAKPSTVTSTTQTDENITHIKCPPLQLLQPLLSVPQPDKSNSVSALSSATQADLLSSTSSNAPSTNDMFTSIGTSSPIIPTSSSHSVIQPPSASNIQDTKKISKVRARKRKKKEILKNEGHSI</sequence>
<dbReference type="GO" id="GO:0003676">
    <property type="term" value="F:nucleic acid binding"/>
    <property type="evidence" value="ECO:0007669"/>
    <property type="project" value="InterPro"/>
</dbReference>
<feature type="domain" description="CCHC-type" evidence="2">
    <location>
        <begin position="162"/>
        <end position="178"/>
    </location>
</feature>
<feature type="region of interest" description="Disordered" evidence="1">
    <location>
        <begin position="313"/>
        <end position="356"/>
    </location>
</feature>
<feature type="compositionally biased region" description="Polar residues" evidence="1">
    <location>
        <begin position="320"/>
        <end position="330"/>
    </location>
</feature>
<feature type="domain" description="CCHC-type" evidence="2">
    <location>
        <begin position="143"/>
        <end position="159"/>
    </location>
</feature>